<evidence type="ECO:0000313" key="2">
    <source>
        <dbReference type="EMBL" id="VAW18222.1"/>
    </source>
</evidence>
<name>A0A3B0TUV7_9ZZZZ</name>
<feature type="region of interest" description="Disordered" evidence="1">
    <location>
        <begin position="209"/>
        <end position="231"/>
    </location>
</feature>
<feature type="region of interest" description="Disordered" evidence="1">
    <location>
        <begin position="97"/>
        <end position="150"/>
    </location>
</feature>
<gene>
    <name evidence="2" type="ORF">MNBD_ALPHA12-1171</name>
</gene>
<accession>A0A3B0TUV7</accession>
<sequence>MRVGLPVSVFSHSALVLVGLISLGNAPLKEPRQIEAISVDIIPITEFSNIRAGALDSKILDTQTPSIVDTPVPAQLAQPTGNTKENQAMPLATDKVTPAPTEQTAPEPSPAPSPNPTPEPKPAAVKTPIPEPTPKPAPTEAKPAAQPAPTQKIIASETKATPDPVEPAPKPVMRTASLDQKRAEYARRKREQATRPADKVSDIINAEKSRGATTGTGGKTTLGTRAGQSATLTRSEQDALATQMRQCWSLLPGEIDSGLSVRLLVNLNQDGTVVGIPRVISNITSDMLGSISRAAQRAVLECGPYRLAAEKYAQWKQIDVTFRASDKG</sequence>
<proteinExistence type="predicted"/>
<reference evidence="2" key="1">
    <citation type="submission" date="2018-06" db="EMBL/GenBank/DDBJ databases">
        <authorList>
            <person name="Zhirakovskaya E."/>
        </authorList>
    </citation>
    <scope>NUCLEOTIDE SEQUENCE</scope>
</reference>
<feature type="compositionally biased region" description="Pro residues" evidence="1">
    <location>
        <begin position="107"/>
        <end position="121"/>
    </location>
</feature>
<dbReference type="AlphaFoldDB" id="A0A3B0TUV7"/>
<feature type="compositionally biased region" description="Low complexity" evidence="1">
    <location>
        <begin position="138"/>
        <end position="150"/>
    </location>
</feature>
<feature type="compositionally biased region" description="Low complexity" evidence="1">
    <location>
        <begin position="97"/>
        <end position="106"/>
    </location>
</feature>
<dbReference type="EMBL" id="UOEO01000086">
    <property type="protein sequence ID" value="VAW18222.1"/>
    <property type="molecule type" value="Genomic_DNA"/>
</dbReference>
<dbReference type="Gene3D" id="3.30.1150.10">
    <property type="match status" value="1"/>
</dbReference>
<evidence type="ECO:0000256" key="1">
    <source>
        <dbReference type="SAM" id="MobiDB-lite"/>
    </source>
</evidence>
<evidence type="ECO:0008006" key="3">
    <source>
        <dbReference type="Google" id="ProtNLM"/>
    </source>
</evidence>
<protein>
    <recommendedName>
        <fullName evidence="3">TolA protein</fullName>
    </recommendedName>
</protein>
<organism evidence="2">
    <name type="scientific">hydrothermal vent metagenome</name>
    <dbReference type="NCBI Taxonomy" id="652676"/>
    <lineage>
        <taxon>unclassified sequences</taxon>
        <taxon>metagenomes</taxon>
        <taxon>ecological metagenomes</taxon>
    </lineage>
</organism>